<name>B8IXW9_METNO</name>
<dbReference type="InterPro" id="IPR000209">
    <property type="entry name" value="Peptidase_S8/S53_dom"/>
</dbReference>
<dbReference type="PANTHER" id="PTHR43806">
    <property type="entry name" value="PEPTIDASE S8"/>
    <property type="match status" value="1"/>
</dbReference>
<keyword evidence="2 5" id="KW-0645">Protease</keyword>
<gene>
    <name evidence="9" type="ordered locus">Mnod_8803</name>
</gene>
<organism evidence="9 10">
    <name type="scientific">Methylobacterium nodulans (strain LMG 21967 / CNCM I-2342 / ORS 2060)</name>
    <dbReference type="NCBI Taxonomy" id="460265"/>
    <lineage>
        <taxon>Bacteria</taxon>
        <taxon>Pseudomonadati</taxon>
        <taxon>Pseudomonadota</taxon>
        <taxon>Alphaproteobacteria</taxon>
        <taxon>Hyphomicrobiales</taxon>
        <taxon>Methylobacteriaceae</taxon>
        <taxon>Methylobacterium</taxon>
    </lineage>
</organism>
<dbReference type="Pfam" id="PF00082">
    <property type="entry name" value="Peptidase_S8"/>
    <property type="match status" value="1"/>
</dbReference>
<dbReference type="PROSITE" id="PS00138">
    <property type="entry name" value="SUBTILASE_SER"/>
    <property type="match status" value="1"/>
</dbReference>
<evidence type="ECO:0000256" key="4">
    <source>
        <dbReference type="ARBA" id="ARBA00022825"/>
    </source>
</evidence>
<keyword evidence="3 5" id="KW-0378">Hydrolase</keyword>
<dbReference type="AlphaFoldDB" id="B8IXW9"/>
<accession>B8IXW9</accession>
<evidence type="ECO:0000256" key="6">
    <source>
        <dbReference type="RuleBase" id="RU003355"/>
    </source>
</evidence>
<geneLocation type="plasmid" evidence="9 10">
    <name>pMNOD03</name>
</geneLocation>
<dbReference type="PANTHER" id="PTHR43806:SF11">
    <property type="entry name" value="CEREVISIN-RELATED"/>
    <property type="match status" value="1"/>
</dbReference>
<dbReference type="KEGG" id="mno:Mnod_8803"/>
<dbReference type="RefSeq" id="WP_012634278.1">
    <property type="nucleotide sequence ID" value="NC_011893.1"/>
</dbReference>
<feature type="region of interest" description="Disordered" evidence="7">
    <location>
        <begin position="1"/>
        <end position="24"/>
    </location>
</feature>
<dbReference type="Proteomes" id="UP000008207">
    <property type="component" value="Plasmid pMNOD03"/>
</dbReference>
<dbReference type="eggNOG" id="COG1404">
    <property type="taxonomic scope" value="Bacteria"/>
</dbReference>
<keyword evidence="4 5" id="KW-0720">Serine protease</keyword>
<dbReference type="PROSITE" id="PS00136">
    <property type="entry name" value="SUBTILASE_ASP"/>
    <property type="match status" value="1"/>
</dbReference>
<reference evidence="10" key="1">
    <citation type="submission" date="2009-01" db="EMBL/GenBank/DDBJ databases">
        <title>Complete sequence of plasmid 3 of Methylobacterium nodulans ORS 2060.</title>
        <authorList>
            <consortium name="US DOE Joint Genome Institute"/>
            <person name="Lucas S."/>
            <person name="Copeland A."/>
            <person name="Lapidus A."/>
            <person name="Glavina del Rio T."/>
            <person name="Dalin E."/>
            <person name="Tice H."/>
            <person name="Bruce D."/>
            <person name="Goodwin L."/>
            <person name="Pitluck S."/>
            <person name="Sims D."/>
            <person name="Brettin T."/>
            <person name="Detter J.C."/>
            <person name="Han C."/>
            <person name="Larimer F."/>
            <person name="Land M."/>
            <person name="Hauser L."/>
            <person name="Kyrpides N."/>
            <person name="Ivanova N."/>
            <person name="Marx C.J."/>
            <person name="Richardson P."/>
        </authorList>
    </citation>
    <scope>NUCLEOTIDE SEQUENCE [LARGE SCALE GENOMIC DNA]</scope>
    <source>
        <strain evidence="10">LMG 21967 / CNCM I-2342 / ORS 2060</strain>
        <plasmid evidence="10">Plasmid pMNOD03</plasmid>
    </source>
</reference>
<evidence type="ECO:0000256" key="5">
    <source>
        <dbReference type="PROSITE-ProRule" id="PRU01240"/>
    </source>
</evidence>
<dbReference type="InterPro" id="IPR015500">
    <property type="entry name" value="Peptidase_S8_subtilisin-rel"/>
</dbReference>
<dbReference type="EMBL" id="CP001352">
    <property type="protein sequence ID" value="ACL63259.1"/>
    <property type="molecule type" value="Genomic_DNA"/>
</dbReference>
<proteinExistence type="inferred from homology"/>
<feature type="active site" description="Charge relay system" evidence="5">
    <location>
        <position position="242"/>
    </location>
</feature>
<evidence type="ECO:0000313" key="9">
    <source>
        <dbReference type="EMBL" id="ACL63259.1"/>
    </source>
</evidence>
<evidence type="ECO:0000256" key="3">
    <source>
        <dbReference type="ARBA" id="ARBA00022801"/>
    </source>
</evidence>
<evidence type="ECO:0000256" key="2">
    <source>
        <dbReference type="ARBA" id="ARBA00022670"/>
    </source>
</evidence>
<evidence type="ECO:0000256" key="7">
    <source>
        <dbReference type="SAM" id="MobiDB-lite"/>
    </source>
</evidence>
<comment type="similarity">
    <text evidence="1 5 6">Belongs to the peptidase S8 family.</text>
</comment>
<feature type="active site" description="Charge relay system" evidence="5">
    <location>
        <position position="210"/>
    </location>
</feature>
<evidence type="ECO:0000259" key="8">
    <source>
        <dbReference type="Pfam" id="PF00082"/>
    </source>
</evidence>
<dbReference type="InterPro" id="IPR023828">
    <property type="entry name" value="Peptidase_S8_Ser-AS"/>
</dbReference>
<dbReference type="Gene3D" id="3.40.50.200">
    <property type="entry name" value="Peptidase S8/S53 domain"/>
    <property type="match status" value="1"/>
</dbReference>
<dbReference type="HOGENOM" id="CLU_011263_15_8_5"/>
<evidence type="ECO:0000313" key="10">
    <source>
        <dbReference type="Proteomes" id="UP000008207"/>
    </source>
</evidence>
<dbReference type="SUPFAM" id="SSF52743">
    <property type="entry name" value="Subtilisin-like"/>
    <property type="match status" value="1"/>
</dbReference>
<keyword evidence="10" id="KW-1185">Reference proteome</keyword>
<feature type="domain" description="Peptidase S8/S53" evidence="8">
    <location>
        <begin position="201"/>
        <end position="459"/>
    </location>
</feature>
<dbReference type="PRINTS" id="PR00723">
    <property type="entry name" value="SUBTILISIN"/>
</dbReference>
<dbReference type="GO" id="GO:0006508">
    <property type="term" value="P:proteolysis"/>
    <property type="evidence" value="ECO:0007669"/>
    <property type="project" value="UniProtKB-KW"/>
</dbReference>
<evidence type="ECO:0000256" key="1">
    <source>
        <dbReference type="ARBA" id="ARBA00011073"/>
    </source>
</evidence>
<dbReference type="PROSITE" id="PS51892">
    <property type="entry name" value="SUBTILASE"/>
    <property type="match status" value="1"/>
</dbReference>
<dbReference type="InterPro" id="IPR023827">
    <property type="entry name" value="Peptidase_S8_Asp-AS"/>
</dbReference>
<sequence length="464" mass="47908">MARTPRKGPSSRIPRDQNTEEQPSPAIVEMQGISPPGTTGRFLVLLKEGTAASVLTNVAGLSVASTADIKEGASIDDLGGANALMFPELGIAVVDAPPDQVQAIGVAAADSGVLAIEPERIVYAIEDGPMQPGLPGLSPPSSAGFPLDYLKGYRDAVNHLYDALTGAVPGELGAEAVPSFIETELTWGLQATKVPASRFTGRGIRVAVLDTGLDAGHPDFAGRRITTQSFIQGEQVQDGHGHGTHCIGTACGARRPGQLPRYGIAYEAEIFAGKVLSNQGSGADGGILSGIQWAVANGCAIISMSLGGRVGPGQSYSRVFEHAARRALARGTLIIAAAGNESQRPGFIAPVGHPANCPSIMAVGALNRQFQVAPFSCGGLNPEGGQVDIAGPGVDIRSSWPRPVLYNSISGTSMATPHVAGIAALWAECDPQFRGRALMSILTQSARRLPLLTRDIGAGLVQAP</sequence>
<protein>
    <submittedName>
        <fullName evidence="9">Peptidase S8 and S53 subtilisin kexin sedolisin</fullName>
    </submittedName>
</protein>
<dbReference type="InterPro" id="IPR050131">
    <property type="entry name" value="Peptidase_S8_subtilisin-like"/>
</dbReference>
<feature type="active site" description="Charge relay system" evidence="5">
    <location>
        <position position="413"/>
    </location>
</feature>
<dbReference type="CDD" id="cd07480">
    <property type="entry name" value="Peptidases_S8_12"/>
    <property type="match status" value="1"/>
</dbReference>
<keyword evidence="9" id="KW-0614">Plasmid</keyword>
<dbReference type="GO" id="GO:0004252">
    <property type="term" value="F:serine-type endopeptidase activity"/>
    <property type="evidence" value="ECO:0007669"/>
    <property type="project" value="UniProtKB-UniRule"/>
</dbReference>
<dbReference type="InterPro" id="IPR036852">
    <property type="entry name" value="Peptidase_S8/S53_dom_sf"/>
</dbReference>